<evidence type="ECO:0000313" key="1">
    <source>
        <dbReference type="EMBL" id="KAI4342119.1"/>
    </source>
</evidence>
<keyword evidence="2" id="KW-1185">Reference proteome</keyword>
<dbReference type="EMBL" id="CM042886">
    <property type="protein sequence ID" value="KAI4342119.1"/>
    <property type="molecule type" value="Genomic_DNA"/>
</dbReference>
<accession>A0ACB9NZG8</accession>
<comment type="caution">
    <text evidence="1">The sequence shown here is derived from an EMBL/GenBank/DDBJ whole genome shotgun (WGS) entry which is preliminary data.</text>
</comment>
<reference evidence="2" key="1">
    <citation type="journal article" date="2023" name="Front. Plant Sci.">
        <title>Chromosomal-level genome assembly of Melastoma candidum provides insights into trichome evolution.</title>
        <authorList>
            <person name="Zhong Y."/>
            <person name="Wu W."/>
            <person name="Sun C."/>
            <person name="Zou P."/>
            <person name="Liu Y."/>
            <person name="Dai S."/>
            <person name="Zhou R."/>
        </authorList>
    </citation>
    <scope>NUCLEOTIDE SEQUENCE [LARGE SCALE GENOMIC DNA]</scope>
</reference>
<protein>
    <submittedName>
        <fullName evidence="1">Uncharacterized protein</fullName>
    </submittedName>
</protein>
<organism evidence="1 2">
    <name type="scientific">Melastoma candidum</name>
    <dbReference type="NCBI Taxonomy" id="119954"/>
    <lineage>
        <taxon>Eukaryota</taxon>
        <taxon>Viridiplantae</taxon>
        <taxon>Streptophyta</taxon>
        <taxon>Embryophyta</taxon>
        <taxon>Tracheophyta</taxon>
        <taxon>Spermatophyta</taxon>
        <taxon>Magnoliopsida</taxon>
        <taxon>eudicotyledons</taxon>
        <taxon>Gunneridae</taxon>
        <taxon>Pentapetalae</taxon>
        <taxon>rosids</taxon>
        <taxon>malvids</taxon>
        <taxon>Myrtales</taxon>
        <taxon>Melastomataceae</taxon>
        <taxon>Melastomatoideae</taxon>
        <taxon>Melastomateae</taxon>
        <taxon>Melastoma</taxon>
    </lineage>
</organism>
<sequence length="259" mass="28959">MITRSGRVIPATEVPKSSEVPKISEVPLEDAKKVVKFIRTSEYDIVEQLRKQPAQISLFDLINSSDKHREVLQKFLAEVHVPAQIEVNCLDVFMSSLLARDSIIFSDEDLPEFGKEHNMALFVTIKCREMMIPRVLIDGGSGVNIIPVTVLKQLHIDESQYQASSLVVRAFDGARRKVLGEILLDIYVGPAKFETTFHVLEAVGSFNMLLGRPWIHVAGAVPSTVHQRVKFVVGDKLITVQGESDVPICNEIDLPVRYV</sequence>
<proteinExistence type="predicted"/>
<dbReference type="Proteomes" id="UP001057402">
    <property type="component" value="Chromosome 7"/>
</dbReference>
<gene>
    <name evidence="1" type="ORF">MLD38_026776</name>
</gene>
<name>A0ACB9NZG8_9MYRT</name>
<evidence type="ECO:0000313" key="2">
    <source>
        <dbReference type="Proteomes" id="UP001057402"/>
    </source>
</evidence>